<organism evidence="2 3">
    <name type="scientific">Lentinus brumalis</name>
    <dbReference type="NCBI Taxonomy" id="2498619"/>
    <lineage>
        <taxon>Eukaryota</taxon>
        <taxon>Fungi</taxon>
        <taxon>Dikarya</taxon>
        <taxon>Basidiomycota</taxon>
        <taxon>Agaricomycotina</taxon>
        <taxon>Agaricomycetes</taxon>
        <taxon>Polyporales</taxon>
        <taxon>Polyporaceae</taxon>
        <taxon>Lentinus</taxon>
    </lineage>
</organism>
<evidence type="ECO:0000256" key="1">
    <source>
        <dbReference type="SAM" id="MobiDB-lite"/>
    </source>
</evidence>
<dbReference type="AlphaFoldDB" id="A0A371DA40"/>
<feature type="compositionally biased region" description="Polar residues" evidence="1">
    <location>
        <begin position="1"/>
        <end position="11"/>
    </location>
</feature>
<dbReference type="Proteomes" id="UP000256964">
    <property type="component" value="Unassembled WGS sequence"/>
</dbReference>
<name>A0A371DA40_9APHY</name>
<reference evidence="2 3" key="1">
    <citation type="journal article" date="2018" name="Biotechnol. Biofuels">
        <title>Integrative visual omics of the white-rot fungus Polyporus brumalis exposes the biotechnological potential of its oxidative enzymes for delignifying raw plant biomass.</title>
        <authorList>
            <person name="Miyauchi S."/>
            <person name="Rancon A."/>
            <person name="Drula E."/>
            <person name="Hage H."/>
            <person name="Chaduli D."/>
            <person name="Favel A."/>
            <person name="Grisel S."/>
            <person name="Henrissat B."/>
            <person name="Herpoel-Gimbert I."/>
            <person name="Ruiz-Duenas F.J."/>
            <person name="Chevret D."/>
            <person name="Hainaut M."/>
            <person name="Lin J."/>
            <person name="Wang M."/>
            <person name="Pangilinan J."/>
            <person name="Lipzen A."/>
            <person name="Lesage-Meessen L."/>
            <person name="Navarro D."/>
            <person name="Riley R."/>
            <person name="Grigoriev I.V."/>
            <person name="Zhou S."/>
            <person name="Raouche S."/>
            <person name="Rosso M.N."/>
        </authorList>
    </citation>
    <scope>NUCLEOTIDE SEQUENCE [LARGE SCALE GENOMIC DNA]</scope>
    <source>
        <strain evidence="2 3">BRFM 1820</strain>
    </source>
</reference>
<dbReference type="EMBL" id="KZ857405">
    <property type="protein sequence ID" value="RDX49396.1"/>
    <property type="molecule type" value="Genomic_DNA"/>
</dbReference>
<proteinExistence type="predicted"/>
<keyword evidence="3" id="KW-1185">Reference proteome</keyword>
<evidence type="ECO:0000313" key="3">
    <source>
        <dbReference type="Proteomes" id="UP000256964"/>
    </source>
</evidence>
<gene>
    <name evidence="2" type="ORF">OH76DRAFT_527921</name>
</gene>
<feature type="region of interest" description="Disordered" evidence="1">
    <location>
        <begin position="75"/>
        <end position="98"/>
    </location>
</feature>
<feature type="compositionally biased region" description="Low complexity" evidence="1">
    <location>
        <begin position="242"/>
        <end position="254"/>
    </location>
</feature>
<feature type="region of interest" description="Disordered" evidence="1">
    <location>
        <begin position="1"/>
        <end position="33"/>
    </location>
</feature>
<feature type="region of interest" description="Disordered" evidence="1">
    <location>
        <begin position="241"/>
        <end position="271"/>
    </location>
</feature>
<protein>
    <submittedName>
        <fullName evidence="2">Uncharacterized protein</fullName>
    </submittedName>
</protein>
<sequence>MSIATLPSSPSLKWLPGPPSTETATSLPPLQPSPECSTYICDGPLLATHVSQSCIVEYESASYFDGTTEHDSHGTATHYDSYDADDHEDSWSSGSDDDDEVPLGILVAQHSERAHSSMPSSPSLTFLASTTSTSTASVYTCYGDDDEPDFDMITTWSSPPDPSAANQWRSTFRASGDATACLARDAHSILGWRASEDSTCISPADPLDCKVGMVHSSDTPSLSTSTPDDHVARVALQVHLASPGVSRPSGGSRSRMSRTHPSYGSQSSQSSASSVASSSLTVIVYADAAPVRRGWLEKLKSWYSRLGAKCLLHWTRARGPGGGG</sequence>
<accession>A0A371DA40</accession>
<evidence type="ECO:0000313" key="2">
    <source>
        <dbReference type="EMBL" id="RDX49396.1"/>
    </source>
</evidence>